<sequence>MTTLEKTLIVGIESKIGVPLAADMRKNGQKFIGTTRRLGNKSLLYLDLTDSPETWDIPGGINSAVICAGVTNMEACAADPEYTARVNVSGPIALAERLMAQGAYVLFLSTNMVFGDSEKIPGPEEKPTPTTEYGRQKIIAEASILQLGERSAVLRMTKVFDPANRLITQWKVALKKNVSIKAFSDMYAAPTPVFCVTQAIKYLLASKAPGIWHLSGDRDISYVDIARAGALALGADKSLVKPVASPGEKVSPRRTIMDMRKLQEAAGIYPPTVDKTVISAFVEKESLADASAAIWRE</sequence>
<accession>A0A3B1BYG3</accession>
<dbReference type="PANTHER" id="PTHR10491">
    <property type="entry name" value="DTDP-4-DEHYDRORHAMNOSE REDUCTASE"/>
    <property type="match status" value="1"/>
</dbReference>
<evidence type="ECO:0000259" key="1">
    <source>
        <dbReference type="Pfam" id="PF04321"/>
    </source>
</evidence>
<protein>
    <recommendedName>
        <fullName evidence="1">RmlD-like substrate binding domain-containing protein</fullName>
    </recommendedName>
</protein>
<dbReference type="Pfam" id="PF04321">
    <property type="entry name" value="RmlD_sub_bind"/>
    <property type="match status" value="1"/>
</dbReference>
<organism evidence="2">
    <name type="scientific">hydrothermal vent metagenome</name>
    <dbReference type="NCBI Taxonomy" id="652676"/>
    <lineage>
        <taxon>unclassified sequences</taxon>
        <taxon>metagenomes</taxon>
        <taxon>ecological metagenomes</taxon>
    </lineage>
</organism>
<dbReference type="InterPro" id="IPR036291">
    <property type="entry name" value="NAD(P)-bd_dom_sf"/>
</dbReference>
<evidence type="ECO:0000313" key="2">
    <source>
        <dbReference type="EMBL" id="VAX15720.1"/>
    </source>
</evidence>
<dbReference type="PANTHER" id="PTHR10491:SF4">
    <property type="entry name" value="METHIONINE ADENOSYLTRANSFERASE 2 SUBUNIT BETA"/>
    <property type="match status" value="1"/>
</dbReference>
<reference evidence="2" key="1">
    <citation type="submission" date="2018-06" db="EMBL/GenBank/DDBJ databases">
        <authorList>
            <person name="Zhirakovskaya E."/>
        </authorList>
    </citation>
    <scope>NUCLEOTIDE SEQUENCE</scope>
</reference>
<dbReference type="EMBL" id="UOGC01000020">
    <property type="protein sequence ID" value="VAX15720.1"/>
    <property type="molecule type" value="Genomic_DNA"/>
</dbReference>
<proteinExistence type="predicted"/>
<dbReference type="AlphaFoldDB" id="A0A3B1BYG3"/>
<feature type="domain" description="RmlD-like substrate binding" evidence="1">
    <location>
        <begin position="6"/>
        <end position="277"/>
    </location>
</feature>
<name>A0A3B1BYG3_9ZZZZ</name>
<dbReference type="SUPFAM" id="SSF51735">
    <property type="entry name" value="NAD(P)-binding Rossmann-fold domains"/>
    <property type="match status" value="1"/>
</dbReference>
<dbReference type="InterPro" id="IPR005913">
    <property type="entry name" value="dTDP_dehydrorham_reduct"/>
</dbReference>
<gene>
    <name evidence="2" type="ORF">MNBD_NITROSPINAE01-1432</name>
</gene>
<dbReference type="Gene3D" id="3.40.50.720">
    <property type="entry name" value="NAD(P)-binding Rossmann-like Domain"/>
    <property type="match status" value="1"/>
</dbReference>
<dbReference type="InterPro" id="IPR029903">
    <property type="entry name" value="RmlD-like-bd"/>
</dbReference>